<sequence>MKSSVSKSRGFTLVELLVVIAIIGVLVGLLLPAVQAAREAARRMQCGNNLKQLGIALHNYHDVYTSFPAGRNGRNDVDSTRVNDHECGLSPHVQLLPFYEQQALYDQIWGYSNTARNHPDDNYDWWNQDIGTLLCPSDVFQDRDRGKTNYCYNYGDRGRDLAGAWSNEWRGLFGGNNTSNAPTSNGAYIGIRDILDGTSNTIAVSELVRSESYGSDDLEVAGQVVKNAPIGEGVDAADSLTTNPQACLDMLDPSNKAQFKSGSDGDRIRGDRWGHHNPAITGFNTILPPNSPSCSRDGSTGQTNGAIFSVASQHPGGVQAVMADAAVRFVADTIDAGSASSPWLWRVKKPSPYGVWGAMGTRNGREAVQLP</sequence>
<gene>
    <name evidence="2" type="primary">pulG_8</name>
    <name evidence="2" type="ORF">Poly24_46780</name>
</gene>
<dbReference type="PANTHER" id="PTHR30093:SF2">
    <property type="entry name" value="TYPE II SECRETION SYSTEM PROTEIN H"/>
    <property type="match status" value="1"/>
</dbReference>
<dbReference type="InterPro" id="IPR012902">
    <property type="entry name" value="N_methyl_site"/>
</dbReference>
<keyword evidence="3" id="KW-1185">Reference proteome</keyword>
<dbReference type="InterPro" id="IPR011453">
    <property type="entry name" value="DUF1559"/>
</dbReference>
<evidence type="ECO:0000313" key="2">
    <source>
        <dbReference type="EMBL" id="QDV70945.1"/>
    </source>
</evidence>
<dbReference type="AlphaFoldDB" id="A0A518JZP5"/>
<dbReference type="Gene3D" id="3.30.700.10">
    <property type="entry name" value="Glycoprotein, Type 4 Pilin"/>
    <property type="match status" value="1"/>
</dbReference>
<dbReference type="Pfam" id="PF07596">
    <property type="entry name" value="SBP_bac_10"/>
    <property type="match status" value="1"/>
</dbReference>
<dbReference type="NCBIfam" id="TIGR02532">
    <property type="entry name" value="IV_pilin_GFxxxE"/>
    <property type="match status" value="1"/>
</dbReference>
<reference evidence="2 3" key="1">
    <citation type="submission" date="2019-02" db="EMBL/GenBank/DDBJ databases">
        <title>Deep-cultivation of Planctomycetes and their phenomic and genomic characterization uncovers novel biology.</title>
        <authorList>
            <person name="Wiegand S."/>
            <person name="Jogler M."/>
            <person name="Boedeker C."/>
            <person name="Pinto D."/>
            <person name="Vollmers J."/>
            <person name="Rivas-Marin E."/>
            <person name="Kohn T."/>
            <person name="Peeters S.H."/>
            <person name="Heuer A."/>
            <person name="Rast P."/>
            <person name="Oberbeckmann S."/>
            <person name="Bunk B."/>
            <person name="Jeske O."/>
            <person name="Meyerdierks A."/>
            <person name="Storesund J.E."/>
            <person name="Kallscheuer N."/>
            <person name="Luecker S."/>
            <person name="Lage O.M."/>
            <person name="Pohl T."/>
            <person name="Merkel B.J."/>
            <person name="Hornburger P."/>
            <person name="Mueller R.-W."/>
            <person name="Bruemmer F."/>
            <person name="Labrenz M."/>
            <person name="Spormann A.M."/>
            <person name="Op den Camp H."/>
            <person name="Overmann J."/>
            <person name="Amann R."/>
            <person name="Jetten M.S.M."/>
            <person name="Mascher T."/>
            <person name="Medema M.H."/>
            <person name="Devos D.P."/>
            <person name="Kaster A.-K."/>
            <person name="Ovreas L."/>
            <person name="Rohde M."/>
            <person name="Galperin M.Y."/>
            <person name="Jogler C."/>
        </authorList>
    </citation>
    <scope>NUCLEOTIDE SEQUENCE [LARGE SCALE GENOMIC DNA]</scope>
    <source>
        <strain evidence="2 3">Poly24</strain>
    </source>
</reference>
<evidence type="ECO:0000313" key="3">
    <source>
        <dbReference type="Proteomes" id="UP000315082"/>
    </source>
</evidence>
<dbReference type="OrthoDB" id="236724at2"/>
<name>A0A518JZP5_9BACT</name>
<proteinExistence type="predicted"/>
<dbReference type="Proteomes" id="UP000315082">
    <property type="component" value="Chromosome"/>
</dbReference>
<dbReference type="SUPFAM" id="SSF54523">
    <property type="entry name" value="Pili subunits"/>
    <property type="match status" value="1"/>
</dbReference>
<dbReference type="EMBL" id="CP036348">
    <property type="protein sequence ID" value="QDV70945.1"/>
    <property type="molecule type" value="Genomic_DNA"/>
</dbReference>
<dbReference type="InterPro" id="IPR045584">
    <property type="entry name" value="Pilin-like"/>
</dbReference>
<dbReference type="InterPro" id="IPR027558">
    <property type="entry name" value="Pre_pil_HX9DG_C"/>
</dbReference>
<organism evidence="2 3">
    <name type="scientific">Rosistilla carotiformis</name>
    <dbReference type="NCBI Taxonomy" id="2528017"/>
    <lineage>
        <taxon>Bacteria</taxon>
        <taxon>Pseudomonadati</taxon>
        <taxon>Planctomycetota</taxon>
        <taxon>Planctomycetia</taxon>
        <taxon>Pirellulales</taxon>
        <taxon>Pirellulaceae</taxon>
        <taxon>Rosistilla</taxon>
    </lineage>
</organism>
<dbReference type="RefSeq" id="WP_145100977.1">
    <property type="nucleotide sequence ID" value="NZ_CP036348.1"/>
</dbReference>
<dbReference type="KEGG" id="rcf:Poly24_46780"/>
<protein>
    <submittedName>
        <fullName evidence="2">Type II secretion system protein G</fullName>
    </submittedName>
</protein>
<dbReference type="PANTHER" id="PTHR30093">
    <property type="entry name" value="GENERAL SECRETION PATHWAY PROTEIN G"/>
    <property type="match status" value="1"/>
</dbReference>
<dbReference type="Pfam" id="PF07963">
    <property type="entry name" value="N_methyl"/>
    <property type="match status" value="1"/>
</dbReference>
<dbReference type="NCBIfam" id="TIGR04294">
    <property type="entry name" value="pre_pil_HX9DG"/>
    <property type="match status" value="1"/>
</dbReference>
<evidence type="ECO:0000259" key="1">
    <source>
        <dbReference type="Pfam" id="PF07596"/>
    </source>
</evidence>
<dbReference type="PROSITE" id="PS00409">
    <property type="entry name" value="PROKAR_NTER_METHYL"/>
    <property type="match status" value="1"/>
</dbReference>
<feature type="domain" description="DUF1559" evidence="1">
    <location>
        <begin position="35"/>
        <end position="336"/>
    </location>
</feature>
<accession>A0A518JZP5</accession>